<keyword evidence="3" id="KW-0732">Signal</keyword>
<protein>
    <submittedName>
        <fullName evidence="4">Uncharacterized protein</fullName>
    </submittedName>
</protein>
<reference evidence="4 5" key="1">
    <citation type="journal article" date="2019" name="Nat. Ecol. Evol.">
        <title>Megaphylogeny resolves global patterns of mushroom evolution.</title>
        <authorList>
            <person name="Varga T."/>
            <person name="Krizsan K."/>
            <person name="Foldi C."/>
            <person name="Dima B."/>
            <person name="Sanchez-Garcia M."/>
            <person name="Sanchez-Ramirez S."/>
            <person name="Szollosi G.J."/>
            <person name="Szarkandi J.G."/>
            <person name="Papp V."/>
            <person name="Albert L."/>
            <person name="Andreopoulos W."/>
            <person name="Angelini C."/>
            <person name="Antonin V."/>
            <person name="Barry K.W."/>
            <person name="Bougher N.L."/>
            <person name="Buchanan P."/>
            <person name="Buyck B."/>
            <person name="Bense V."/>
            <person name="Catcheside P."/>
            <person name="Chovatia M."/>
            <person name="Cooper J."/>
            <person name="Damon W."/>
            <person name="Desjardin D."/>
            <person name="Finy P."/>
            <person name="Geml J."/>
            <person name="Haridas S."/>
            <person name="Hughes K."/>
            <person name="Justo A."/>
            <person name="Karasinski D."/>
            <person name="Kautmanova I."/>
            <person name="Kiss B."/>
            <person name="Kocsube S."/>
            <person name="Kotiranta H."/>
            <person name="LaButti K.M."/>
            <person name="Lechner B.E."/>
            <person name="Liimatainen K."/>
            <person name="Lipzen A."/>
            <person name="Lukacs Z."/>
            <person name="Mihaltcheva S."/>
            <person name="Morgado L.N."/>
            <person name="Niskanen T."/>
            <person name="Noordeloos M.E."/>
            <person name="Ohm R.A."/>
            <person name="Ortiz-Santana B."/>
            <person name="Ovrebo C."/>
            <person name="Racz N."/>
            <person name="Riley R."/>
            <person name="Savchenko A."/>
            <person name="Shiryaev A."/>
            <person name="Soop K."/>
            <person name="Spirin V."/>
            <person name="Szebenyi C."/>
            <person name="Tomsovsky M."/>
            <person name="Tulloss R.E."/>
            <person name="Uehling J."/>
            <person name="Grigoriev I.V."/>
            <person name="Vagvolgyi C."/>
            <person name="Papp T."/>
            <person name="Martin F.M."/>
            <person name="Miettinen O."/>
            <person name="Hibbett D.S."/>
            <person name="Nagy L.G."/>
        </authorList>
    </citation>
    <scope>NUCLEOTIDE SEQUENCE [LARGE SCALE GENOMIC DNA]</scope>
    <source>
        <strain evidence="4 5">OMC1185</strain>
    </source>
</reference>
<feature type="coiled-coil region" evidence="1">
    <location>
        <begin position="110"/>
        <end position="141"/>
    </location>
</feature>
<name>A0A5C3N1I6_9AGAM</name>
<feature type="chain" id="PRO_5023124190" evidence="3">
    <location>
        <begin position="29"/>
        <end position="458"/>
    </location>
</feature>
<dbReference type="EMBL" id="ML213512">
    <property type="protein sequence ID" value="TFK50895.1"/>
    <property type="molecule type" value="Genomic_DNA"/>
</dbReference>
<organism evidence="4 5">
    <name type="scientific">Heliocybe sulcata</name>
    <dbReference type="NCBI Taxonomy" id="5364"/>
    <lineage>
        <taxon>Eukaryota</taxon>
        <taxon>Fungi</taxon>
        <taxon>Dikarya</taxon>
        <taxon>Basidiomycota</taxon>
        <taxon>Agaricomycotina</taxon>
        <taxon>Agaricomycetes</taxon>
        <taxon>Gloeophyllales</taxon>
        <taxon>Gloeophyllaceae</taxon>
        <taxon>Heliocybe</taxon>
    </lineage>
</organism>
<keyword evidence="1" id="KW-0175">Coiled coil</keyword>
<keyword evidence="5" id="KW-1185">Reference proteome</keyword>
<gene>
    <name evidence="4" type="ORF">OE88DRAFT_1660031</name>
</gene>
<evidence type="ECO:0000313" key="5">
    <source>
        <dbReference type="Proteomes" id="UP000305948"/>
    </source>
</evidence>
<dbReference type="AlphaFoldDB" id="A0A5C3N1I6"/>
<feature type="compositionally biased region" description="Basic and acidic residues" evidence="2">
    <location>
        <begin position="65"/>
        <end position="85"/>
    </location>
</feature>
<feature type="region of interest" description="Disordered" evidence="2">
    <location>
        <begin position="430"/>
        <end position="458"/>
    </location>
</feature>
<dbReference type="OrthoDB" id="3222645at2759"/>
<dbReference type="Proteomes" id="UP000305948">
    <property type="component" value="Unassembled WGS sequence"/>
</dbReference>
<feature type="signal peptide" evidence="3">
    <location>
        <begin position="1"/>
        <end position="28"/>
    </location>
</feature>
<evidence type="ECO:0000256" key="3">
    <source>
        <dbReference type="SAM" id="SignalP"/>
    </source>
</evidence>
<evidence type="ECO:0000313" key="4">
    <source>
        <dbReference type="EMBL" id="TFK50895.1"/>
    </source>
</evidence>
<evidence type="ECO:0000256" key="2">
    <source>
        <dbReference type="SAM" id="MobiDB-lite"/>
    </source>
</evidence>
<sequence length="458" mass="51626">MLRAGAHRVLQALWPIFMAVMRTLKVSSDRGGRDATDEESVSHVGKRYIRREVSGDPAESSRALQESREMLEQERRRASQVEAEHIQSAQATEDVIGHLKADLSARDHSIQRLEARYRALARQFEDQRQLLQARSAELRVAHTFLTKTDTVSVTEIKSMMTDLNTDIFQSAATLADLLDFRRRTEYGVAEAMQAQDRDIAWLTPDSARALGTANDSSILQSMIQGVICYWCSLIINGWPCQMSENAEHTREEYRGLYQHIAEYEPQAVAGRWRSLSRQHLRERTGEVGGEVGWYLSRASTDVGHLFRPTGCVSDKELQSLIDHTVQDKLRDIIRFALRIREVIGENITSCDFTVLEAHEDEAFNGQWMQEDGVDPSEYQDNPDGSQVLCTTELGLSRAETVTMEDGSQRTQDVILKAKVALTSLLLASTLPTPPKKRARRHRAAGDDKQVASRASTTR</sequence>
<evidence type="ECO:0000256" key="1">
    <source>
        <dbReference type="SAM" id="Coils"/>
    </source>
</evidence>
<feature type="region of interest" description="Disordered" evidence="2">
    <location>
        <begin position="52"/>
        <end position="87"/>
    </location>
</feature>
<accession>A0A5C3N1I6</accession>
<proteinExistence type="predicted"/>
<dbReference type="STRING" id="5364.A0A5C3N1I6"/>